<comment type="subcellular location">
    <subcellularLocation>
        <location evidence="1">Cell outer membrane</location>
    </subcellularLocation>
</comment>
<reference evidence="8 9" key="1">
    <citation type="journal article" date="2013" name="Stand. Genomic Sci.">
        <title>Genomic Encyclopedia of Type Strains, Phase I: The one thousand microbial genomes (KMG-I) project.</title>
        <authorList>
            <person name="Kyrpides N.C."/>
            <person name="Woyke T."/>
            <person name="Eisen J.A."/>
            <person name="Garrity G."/>
            <person name="Lilburn T.G."/>
            <person name="Beck B.J."/>
            <person name="Whitman W.B."/>
            <person name="Hugenholtz P."/>
            <person name="Klenk H.P."/>
        </authorList>
    </citation>
    <scope>NUCLEOTIDE SEQUENCE [LARGE SCALE GENOMIC DNA]</scope>
    <source>
        <strain evidence="8 9">DSM 13484</strain>
    </source>
</reference>
<dbReference type="Pfam" id="PF14322">
    <property type="entry name" value="SusD-like_3"/>
    <property type="match status" value="1"/>
</dbReference>
<feature type="domain" description="SusD-like N-terminal" evidence="7">
    <location>
        <begin position="19"/>
        <end position="203"/>
    </location>
</feature>
<keyword evidence="4" id="KW-0472">Membrane</keyword>
<evidence type="ECO:0000256" key="2">
    <source>
        <dbReference type="ARBA" id="ARBA00006275"/>
    </source>
</evidence>
<dbReference type="InterPro" id="IPR033985">
    <property type="entry name" value="SusD-like_N"/>
</dbReference>
<dbReference type="EMBL" id="VLLG01000008">
    <property type="protein sequence ID" value="TWI80926.1"/>
    <property type="molecule type" value="Genomic_DNA"/>
</dbReference>
<evidence type="ECO:0000259" key="7">
    <source>
        <dbReference type="Pfam" id="PF14322"/>
    </source>
</evidence>
<dbReference type="SUPFAM" id="SSF48452">
    <property type="entry name" value="TPR-like"/>
    <property type="match status" value="1"/>
</dbReference>
<name>A0A562SJB4_CHIJA</name>
<dbReference type="RefSeq" id="WP_145719482.1">
    <property type="nucleotide sequence ID" value="NZ_BAAAFY010000003.1"/>
</dbReference>
<gene>
    <name evidence="8" type="ORF">LX66_5531</name>
</gene>
<dbReference type="Gene3D" id="1.25.40.390">
    <property type="match status" value="1"/>
</dbReference>
<sequence length="487" mass="55046">MQKYLILIITMALLSSCSKWLDVRPQSEVAEDALFSTEDGFMEALNGLYSRCSREDLYGKELLTGFPEVLAQNFTMSALDPLQYRQTALLNYRDGNFIARKDSAWKGLYNVIANSNIILKYVDARQDILSSVTYALVKGEALAMRAYCHFDALRLFAPAYLSEPNGKGIPYVTAFSKEVPKMYSTGEALELMLKDLNEAKILLRTADPILSPGYKVGYSAALDSATERDGALFLQERRHRLNYYAVCGELARIYLYKGDHANALSNALEVINANKFPWTQQADFLHPDAQKKDRVLYKEMIFACYIPNASEGLRLLLRNGVASLYVSLQEAQNIYETGGVGAEDFRYKQWFLEQSASGGNYLRVEKYTRDPDVNLHEQMAPVMRLSEMYYIAAECTFDADPAKAWEYFNTVRLNRGIGAALSDPSKTVFMQELVKEARKEFFAEGQVFYMYKRLNLPMPGPFGSTIPAGNTVFVLPFPDDEIAFGNR</sequence>
<keyword evidence="9" id="KW-1185">Reference proteome</keyword>
<dbReference type="PROSITE" id="PS51257">
    <property type="entry name" value="PROKAR_LIPOPROTEIN"/>
    <property type="match status" value="1"/>
</dbReference>
<dbReference type="AlphaFoldDB" id="A0A562SJB4"/>
<keyword evidence="3" id="KW-0732">Signal</keyword>
<comment type="caution">
    <text evidence="8">The sequence shown here is derived from an EMBL/GenBank/DDBJ whole genome shotgun (WGS) entry which is preliminary data.</text>
</comment>
<dbReference type="OrthoDB" id="1097962at2"/>
<dbReference type="InterPro" id="IPR012944">
    <property type="entry name" value="SusD_RagB_dom"/>
</dbReference>
<protein>
    <submittedName>
        <fullName evidence="8">SusD-like starch-binding protein associating with outer membrane</fullName>
    </submittedName>
</protein>
<proteinExistence type="inferred from homology"/>
<comment type="similarity">
    <text evidence="2">Belongs to the SusD family.</text>
</comment>
<keyword evidence="5" id="KW-0998">Cell outer membrane</keyword>
<accession>A0A562SJB4</accession>
<evidence type="ECO:0000256" key="5">
    <source>
        <dbReference type="ARBA" id="ARBA00023237"/>
    </source>
</evidence>
<evidence type="ECO:0000256" key="3">
    <source>
        <dbReference type="ARBA" id="ARBA00022729"/>
    </source>
</evidence>
<dbReference type="Proteomes" id="UP000316778">
    <property type="component" value="Unassembled WGS sequence"/>
</dbReference>
<dbReference type="GO" id="GO:0009279">
    <property type="term" value="C:cell outer membrane"/>
    <property type="evidence" value="ECO:0007669"/>
    <property type="project" value="UniProtKB-SubCell"/>
</dbReference>
<evidence type="ECO:0000313" key="9">
    <source>
        <dbReference type="Proteomes" id="UP000316778"/>
    </source>
</evidence>
<organism evidence="8 9">
    <name type="scientific">Chitinophaga japonensis</name>
    <name type="common">Flexibacter japonensis</name>
    <dbReference type="NCBI Taxonomy" id="104662"/>
    <lineage>
        <taxon>Bacteria</taxon>
        <taxon>Pseudomonadati</taxon>
        <taxon>Bacteroidota</taxon>
        <taxon>Chitinophagia</taxon>
        <taxon>Chitinophagales</taxon>
        <taxon>Chitinophagaceae</taxon>
        <taxon>Chitinophaga</taxon>
    </lineage>
</organism>
<evidence type="ECO:0000256" key="4">
    <source>
        <dbReference type="ARBA" id="ARBA00023136"/>
    </source>
</evidence>
<dbReference type="Pfam" id="PF07980">
    <property type="entry name" value="SusD_RagB"/>
    <property type="match status" value="1"/>
</dbReference>
<evidence type="ECO:0000256" key="1">
    <source>
        <dbReference type="ARBA" id="ARBA00004442"/>
    </source>
</evidence>
<evidence type="ECO:0000313" key="8">
    <source>
        <dbReference type="EMBL" id="TWI80926.1"/>
    </source>
</evidence>
<dbReference type="InterPro" id="IPR011990">
    <property type="entry name" value="TPR-like_helical_dom_sf"/>
</dbReference>
<feature type="domain" description="RagB/SusD" evidence="6">
    <location>
        <begin position="373"/>
        <end position="453"/>
    </location>
</feature>
<evidence type="ECO:0000259" key="6">
    <source>
        <dbReference type="Pfam" id="PF07980"/>
    </source>
</evidence>